<organism evidence="3 4">
    <name type="scientific">Litorivivens lipolytica</name>
    <dbReference type="NCBI Taxonomy" id="1524264"/>
    <lineage>
        <taxon>Bacteria</taxon>
        <taxon>Pseudomonadati</taxon>
        <taxon>Pseudomonadota</taxon>
        <taxon>Gammaproteobacteria</taxon>
        <taxon>Litorivivens</taxon>
    </lineage>
</organism>
<evidence type="ECO:0000313" key="3">
    <source>
        <dbReference type="EMBL" id="MBB3048537.1"/>
    </source>
</evidence>
<dbReference type="InterPro" id="IPR001307">
    <property type="entry name" value="Thiosulphate_STrfase_CS"/>
</dbReference>
<sequence length="274" mass="30316">MADLELLIEPEQLAEALGSEELLIIDTCSADNYRTHHIPGAIYIPPAELQAGTKPAVGKIPEKKRLDALFSAAGLNADKHVVVYDDEGGGWAGRLIWTLDVLGHSKYSYLNGGLHAWLAAGLPVTTELPTTVPSNFSGEWHEDVIAEAVDVLDAIDDEDQAIWDARSPEEYRGEKVVAQRGGHIPGAVNIDWLELMDRERQLRLVDLEALQQRLNELGLTKDKTVITHCQTHHRSGLSYLAMKILGYDKIKGYHGSWSEWGNREDTPINTGNKP</sequence>
<dbReference type="RefSeq" id="WP_183411318.1">
    <property type="nucleotide sequence ID" value="NZ_JACHWY010000003.1"/>
</dbReference>
<dbReference type="PROSITE" id="PS00380">
    <property type="entry name" value="RHODANESE_1"/>
    <property type="match status" value="1"/>
</dbReference>
<dbReference type="InterPro" id="IPR001763">
    <property type="entry name" value="Rhodanese-like_dom"/>
</dbReference>
<evidence type="ECO:0000313" key="4">
    <source>
        <dbReference type="Proteomes" id="UP000537130"/>
    </source>
</evidence>
<accession>A0A7W4W810</accession>
<keyword evidence="3" id="KW-0808">Transferase</keyword>
<dbReference type="EMBL" id="JACHWY010000003">
    <property type="protein sequence ID" value="MBB3048537.1"/>
    <property type="molecule type" value="Genomic_DNA"/>
</dbReference>
<keyword evidence="1" id="KW-0677">Repeat</keyword>
<proteinExistence type="predicted"/>
<dbReference type="Gene3D" id="3.40.250.10">
    <property type="entry name" value="Rhodanese-like domain"/>
    <property type="match status" value="2"/>
</dbReference>
<evidence type="ECO:0000256" key="1">
    <source>
        <dbReference type="ARBA" id="ARBA00022737"/>
    </source>
</evidence>
<dbReference type="PANTHER" id="PTHR43855:SF1">
    <property type="entry name" value="THIOSULFATE SULFURTRANSFERASE"/>
    <property type="match status" value="1"/>
</dbReference>
<dbReference type="GO" id="GO:0016784">
    <property type="term" value="F:3-mercaptopyruvate sulfurtransferase activity"/>
    <property type="evidence" value="ECO:0007669"/>
    <property type="project" value="UniProtKB-EC"/>
</dbReference>
<keyword evidence="4" id="KW-1185">Reference proteome</keyword>
<dbReference type="AlphaFoldDB" id="A0A7W4W810"/>
<gene>
    <name evidence="3" type="ORF">FHR99_002811</name>
</gene>
<comment type="caution">
    <text evidence="3">The sequence shown here is derived from an EMBL/GenBank/DDBJ whole genome shotgun (WGS) entry which is preliminary data.</text>
</comment>
<dbReference type="GO" id="GO:0004792">
    <property type="term" value="F:thiosulfate-cyanide sulfurtransferase activity"/>
    <property type="evidence" value="ECO:0007669"/>
    <property type="project" value="UniProtKB-EC"/>
</dbReference>
<feature type="domain" description="Rhodanese" evidence="2">
    <location>
        <begin position="156"/>
        <end position="269"/>
    </location>
</feature>
<reference evidence="3 4" key="1">
    <citation type="submission" date="2020-08" db="EMBL/GenBank/DDBJ databases">
        <title>Genomic Encyclopedia of Type Strains, Phase III (KMG-III): the genomes of soil and plant-associated and newly described type strains.</title>
        <authorList>
            <person name="Whitman W."/>
        </authorList>
    </citation>
    <scope>NUCLEOTIDE SEQUENCE [LARGE SCALE GENOMIC DNA]</scope>
    <source>
        <strain evidence="3 4">CECT 8654</strain>
    </source>
</reference>
<dbReference type="Pfam" id="PF00581">
    <property type="entry name" value="Rhodanese"/>
    <property type="match status" value="2"/>
</dbReference>
<dbReference type="SUPFAM" id="SSF52821">
    <property type="entry name" value="Rhodanese/Cell cycle control phosphatase"/>
    <property type="match status" value="2"/>
</dbReference>
<dbReference type="PANTHER" id="PTHR43855">
    <property type="entry name" value="THIOSULFATE SULFURTRANSFERASE"/>
    <property type="match status" value="1"/>
</dbReference>
<dbReference type="CDD" id="cd01448">
    <property type="entry name" value="TST_Repeat_1"/>
    <property type="match status" value="1"/>
</dbReference>
<keyword evidence="3" id="KW-0670">Pyruvate</keyword>
<protein>
    <submittedName>
        <fullName evidence="3">Thiosulfate/3-mercaptopyruvate sulfurtransferase</fullName>
        <ecNumber evidence="3">2.8.1.1</ecNumber>
        <ecNumber evidence="3">2.8.1.2</ecNumber>
    </submittedName>
</protein>
<dbReference type="Proteomes" id="UP000537130">
    <property type="component" value="Unassembled WGS sequence"/>
</dbReference>
<dbReference type="InterPro" id="IPR051126">
    <property type="entry name" value="Thiosulfate_sulfurtransferase"/>
</dbReference>
<name>A0A7W4W810_9GAMM</name>
<evidence type="ECO:0000259" key="2">
    <source>
        <dbReference type="PROSITE" id="PS50206"/>
    </source>
</evidence>
<dbReference type="EC" id="2.8.1.2" evidence="3"/>
<feature type="domain" description="Rhodanese" evidence="2">
    <location>
        <begin position="18"/>
        <end position="126"/>
    </location>
</feature>
<dbReference type="InterPro" id="IPR036873">
    <property type="entry name" value="Rhodanese-like_dom_sf"/>
</dbReference>
<dbReference type="EC" id="2.8.1.1" evidence="3"/>
<dbReference type="PROSITE" id="PS50206">
    <property type="entry name" value="RHODANESE_3"/>
    <property type="match status" value="2"/>
</dbReference>
<dbReference type="CDD" id="cd01449">
    <property type="entry name" value="TST_Repeat_2"/>
    <property type="match status" value="1"/>
</dbReference>
<dbReference type="SMART" id="SM00450">
    <property type="entry name" value="RHOD"/>
    <property type="match status" value="2"/>
</dbReference>